<evidence type="ECO:0000313" key="7">
    <source>
        <dbReference type="Proteomes" id="UP001054902"/>
    </source>
</evidence>
<dbReference type="PROSITE" id="PS50865">
    <property type="entry name" value="ZF_MYND_2"/>
    <property type="match status" value="2"/>
</dbReference>
<accession>A0AAD3HFL3</accession>
<evidence type="ECO:0000256" key="1">
    <source>
        <dbReference type="ARBA" id="ARBA00022723"/>
    </source>
</evidence>
<dbReference type="Proteomes" id="UP001054902">
    <property type="component" value="Unassembled WGS sequence"/>
</dbReference>
<evidence type="ECO:0000313" key="6">
    <source>
        <dbReference type="EMBL" id="GFH61354.1"/>
    </source>
</evidence>
<protein>
    <recommendedName>
        <fullName evidence="5">MYND-type domain-containing protein</fullName>
    </recommendedName>
</protein>
<comment type="caution">
    <text evidence="6">The sequence shown here is derived from an EMBL/GenBank/DDBJ whole genome shotgun (WGS) entry which is preliminary data.</text>
</comment>
<gene>
    <name evidence="6" type="ORF">CTEN210_17830</name>
</gene>
<evidence type="ECO:0000256" key="3">
    <source>
        <dbReference type="ARBA" id="ARBA00022833"/>
    </source>
</evidence>
<organism evidence="6 7">
    <name type="scientific">Chaetoceros tenuissimus</name>
    <dbReference type="NCBI Taxonomy" id="426638"/>
    <lineage>
        <taxon>Eukaryota</taxon>
        <taxon>Sar</taxon>
        <taxon>Stramenopiles</taxon>
        <taxon>Ochrophyta</taxon>
        <taxon>Bacillariophyta</taxon>
        <taxon>Coscinodiscophyceae</taxon>
        <taxon>Chaetocerotophycidae</taxon>
        <taxon>Chaetocerotales</taxon>
        <taxon>Chaetocerotaceae</taxon>
        <taxon>Chaetoceros</taxon>
    </lineage>
</organism>
<proteinExistence type="predicted"/>
<dbReference type="SUPFAM" id="SSF144232">
    <property type="entry name" value="HIT/MYND zinc finger-like"/>
    <property type="match status" value="2"/>
</dbReference>
<feature type="domain" description="MYND-type" evidence="5">
    <location>
        <begin position="95"/>
        <end position="137"/>
    </location>
</feature>
<keyword evidence="1" id="KW-0479">Metal-binding</keyword>
<dbReference type="PROSITE" id="PS01360">
    <property type="entry name" value="ZF_MYND_1"/>
    <property type="match status" value="1"/>
</dbReference>
<dbReference type="InterPro" id="IPR002893">
    <property type="entry name" value="Znf_MYND"/>
</dbReference>
<reference evidence="6 7" key="1">
    <citation type="journal article" date="2021" name="Sci. Rep.">
        <title>The genome of the diatom Chaetoceros tenuissimus carries an ancient integrated fragment of an extant virus.</title>
        <authorList>
            <person name="Hongo Y."/>
            <person name="Kimura K."/>
            <person name="Takaki Y."/>
            <person name="Yoshida Y."/>
            <person name="Baba S."/>
            <person name="Kobayashi G."/>
            <person name="Nagasaki K."/>
            <person name="Hano T."/>
            <person name="Tomaru Y."/>
        </authorList>
    </citation>
    <scope>NUCLEOTIDE SEQUENCE [LARGE SCALE GENOMIC DNA]</scope>
    <source>
        <strain evidence="6 7">NIES-3715</strain>
    </source>
</reference>
<evidence type="ECO:0000256" key="2">
    <source>
        <dbReference type="ARBA" id="ARBA00022771"/>
    </source>
</evidence>
<dbReference type="Pfam" id="PF01753">
    <property type="entry name" value="zf-MYND"/>
    <property type="match status" value="2"/>
</dbReference>
<feature type="domain" description="MYND-type" evidence="5">
    <location>
        <begin position="18"/>
        <end position="59"/>
    </location>
</feature>
<keyword evidence="3" id="KW-0862">Zinc</keyword>
<name>A0AAD3HFL3_9STRA</name>
<dbReference type="GO" id="GO:0008270">
    <property type="term" value="F:zinc ion binding"/>
    <property type="evidence" value="ECO:0007669"/>
    <property type="project" value="UniProtKB-KW"/>
</dbReference>
<sequence>MSSTTTTTTTKKPNDGPCAACNKEGAVLRCAPCRVAGVDVFFCNRECQVKLWKIHKAVCKKTSTSDSKKEQSGASKKDKQETKKGFKIPKPTELCANCLKTEVDIGFKVRMCSKCNVAYYCSRECQVEDWPKHKRICKQNCEFEKNIERSFDSREMNIYNLFEKWVPGPIFAAAYLALKKKGMAQQPPVKVVFVEVDFNYNAQTFIVTEEPRAVAIDDLSQDSREMIMEGWKHQNNKTIRGLHQVYAQYAIVSTKELGEKSQTNVPILFDKSELDQYEQNVDSSMFKVRFQCALVHLKSNLFRGWKSIRRSNLKKRMKQMELGQSYTAFVQNALQFFCSKSLQSTHQLVVDMKMGKEIGQISQLLDYKLWPMDKFEKVENVFNHVEGISSQPSSCTETAIKVLFLDIEISCSFEYTVFCGVNVIRNKTAKQCKKAADKHFRKLQQSVKEMPSDLLEKVSL</sequence>
<dbReference type="EMBL" id="BLLK01000074">
    <property type="protein sequence ID" value="GFH61354.1"/>
    <property type="molecule type" value="Genomic_DNA"/>
</dbReference>
<keyword evidence="7" id="KW-1185">Reference proteome</keyword>
<dbReference type="Gene3D" id="6.10.140.2220">
    <property type="match status" value="2"/>
</dbReference>
<evidence type="ECO:0000256" key="4">
    <source>
        <dbReference type="PROSITE-ProRule" id="PRU00134"/>
    </source>
</evidence>
<keyword evidence="2 4" id="KW-0863">Zinc-finger</keyword>
<dbReference type="AlphaFoldDB" id="A0AAD3HFL3"/>
<evidence type="ECO:0000259" key="5">
    <source>
        <dbReference type="PROSITE" id="PS50865"/>
    </source>
</evidence>